<gene>
    <name evidence="1" type="ORF">KC01_LOCUS19719</name>
    <name evidence="2" type="ORF">KC01_LOCUS27336</name>
    <name evidence="3" type="ORF">KC01_LOCUS27343</name>
</gene>
<evidence type="ECO:0000313" key="3">
    <source>
        <dbReference type="EMBL" id="CAL1598996.1"/>
    </source>
</evidence>
<sequence>MQSIFNLYTPTCRPSIGPDASVRHYRAVLPPSLQSSPCVSTDIRASLPEQILGFTTKQASVRLYPEHFPWRLYLRRVVSRKRLYRASESVRLYRAVRASLQSKAQSSASPTEHTGPCVRLLTQNRATLLSLSELSNRASVPSRLTESVRLY</sequence>
<dbReference type="EMBL" id="OZ035841">
    <property type="protein sequence ID" value="CAL1590173.1"/>
    <property type="molecule type" value="Genomic_DNA"/>
</dbReference>
<protein>
    <submittedName>
        <fullName evidence="1">Uncharacterized protein</fullName>
    </submittedName>
</protein>
<evidence type="ECO:0000313" key="1">
    <source>
        <dbReference type="EMBL" id="CAL1590173.1"/>
    </source>
</evidence>
<keyword evidence="4" id="KW-1185">Reference proteome</keyword>
<dbReference type="AlphaFoldDB" id="A0AAV2KJG2"/>
<dbReference type="EMBL" id="OZ035845">
    <property type="protein sequence ID" value="CAL1598996.1"/>
    <property type="molecule type" value="Genomic_DNA"/>
</dbReference>
<accession>A0AAV2KJG2</accession>
<proteinExistence type="predicted"/>
<reference evidence="1 4" key="1">
    <citation type="submission" date="2024-04" db="EMBL/GenBank/DDBJ databases">
        <authorList>
            <person name="Waldvogel A.-M."/>
            <person name="Schoenle A."/>
        </authorList>
    </citation>
    <scope>NUCLEOTIDE SEQUENCE [LARGE SCALE GENOMIC DNA]</scope>
</reference>
<organism evidence="1 4">
    <name type="scientific">Knipowitschia caucasica</name>
    <name type="common">Caucasian dwarf goby</name>
    <name type="synonym">Pomatoschistus caucasicus</name>
    <dbReference type="NCBI Taxonomy" id="637954"/>
    <lineage>
        <taxon>Eukaryota</taxon>
        <taxon>Metazoa</taxon>
        <taxon>Chordata</taxon>
        <taxon>Craniata</taxon>
        <taxon>Vertebrata</taxon>
        <taxon>Euteleostomi</taxon>
        <taxon>Actinopterygii</taxon>
        <taxon>Neopterygii</taxon>
        <taxon>Teleostei</taxon>
        <taxon>Neoteleostei</taxon>
        <taxon>Acanthomorphata</taxon>
        <taxon>Gobiaria</taxon>
        <taxon>Gobiiformes</taxon>
        <taxon>Gobioidei</taxon>
        <taxon>Gobiidae</taxon>
        <taxon>Gobiinae</taxon>
        <taxon>Knipowitschia</taxon>
    </lineage>
</organism>
<dbReference type="EMBL" id="OZ035845">
    <property type="protein sequence ID" value="CAL1598987.1"/>
    <property type="molecule type" value="Genomic_DNA"/>
</dbReference>
<dbReference type="Proteomes" id="UP001497482">
    <property type="component" value="Chromosome 19"/>
</dbReference>
<dbReference type="Proteomes" id="UP001497482">
    <property type="component" value="Chromosome 23"/>
</dbReference>
<evidence type="ECO:0000313" key="4">
    <source>
        <dbReference type="Proteomes" id="UP001497482"/>
    </source>
</evidence>
<evidence type="ECO:0000313" key="2">
    <source>
        <dbReference type="EMBL" id="CAL1598987.1"/>
    </source>
</evidence>
<name>A0AAV2KJG2_KNICA</name>